<dbReference type="HOGENOM" id="CLU_1089651_0_0_12"/>
<organism evidence="2 3">
    <name type="scientific">Treponema succinifaciens (strain ATCC 33096 / DSM 2489 / 6091)</name>
    <dbReference type="NCBI Taxonomy" id="869209"/>
    <lineage>
        <taxon>Bacteria</taxon>
        <taxon>Pseudomonadati</taxon>
        <taxon>Spirochaetota</taxon>
        <taxon>Spirochaetia</taxon>
        <taxon>Spirochaetales</taxon>
        <taxon>Treponemataceae</taxon>
        <taxon>Treponema</taxon>
    </lineage>
</organism>
<feature type="region of interest" description="Disordered" evidence="1">
    <location>
        <begin position="225"/>
        <end position="248"/>
    </location>
</feature>
<dbReference type="KEGG" id="tsu:Tresu_1739"/>
<sequence>MSDAITLNPSKNEWFGSLVPRHTAKLISQGIEDNSLPLLPNKDGKIEIKPIYNANNGFILNAKDLVPAQITRQKAGYESNIVATKNSIDKAGTRVKSGEKGLFYNFKNKEGEFRHSQYFFAEQLEQPERLAESAKIRQPNKLQNETLKIDSAENYLPMYIAACKSGASVEVSPEVAEQFKQNISAVCKNELAKTPEEKTPGLPSLNEFLYNADVKANEIVKSVEKENGLAPQQKKDERKIDRSESMTY</sequence>
<dbReference type="EMBL" id="CP002631">
    <property type="protein sequence ID" value="AEB14630.1"/>
    <property type="molecule type" value="Genomic_DNA"/>
</dbReference>
<dbReference type="OrthoDB" id="363969at2"/>
<dbReference type="AlphaFoldDB" id="F2NT39"/>
<dbReference type="GeneID" id="302998884"/>
<reference evidence="2 3" key="1">
    <citation type="journal article" date="2011" name="Stand. Genomic Sci.">
        <title>Complete genome sequence of Treponema succinifaciens type strain (6091).</title>
        <authorList>
            <person name="Han C."/>
            <person name="Gronow S."/>
            <person name="Teshima H."/>
            <person name="Lapidus A."/>
            <person name="Nolan M."/>
            <person name="Lucas S."/>
            <person name="Hammon N."/>
            <person name="Deshpande S."/>
            <person name="Cheng J.F."/>
            <person name="Zeytun A."/>
            <person name="Tapia R."/>
            <person name="Goodwin L."/>
            <person name="Pitluck S."/>
            <person name="Liolios K."/>
            <person name="Pagani I."/>
            <person name="Ivanova N."/>
            <person name="Mavromatis K."/>
            <person name="Mikhailova N."/>
            <person name="Huntemann M."/>
            <person name="Pati A."/>
            <person name="Chen A."/>
            <person name="Palaniappan K."/>
            <person name="Land M."/>
            <person name="Hauser L."/>
            <person name="Brambilla E.M."/>
            <person name="Rohde M."/>
            <person name="Goker M."/>
            <person name="Woyke T."/>
            <person name="Bristow J."/>
            <person name="Eisen J.A."/>
            <person name="Markowitz V."/>
            <person name="Hugenholtz P."/>
            <person name="Kyrpides N.C."/>
            <person name="Klenk H.P."/>
            <person name="Detter J.C."/>
        </authorList>
    </citation>
    <scope>NUCLEOTIDE SEQUENCE [LARGE SCALE GENOMIC DNA]</scope>
    <source>
        <strain evidence="3">ATCC 33096 / DSM 2489 / 6091</strain>
    </source>
</reference>
<gene>
    <name evidence="2" type="ordered locus">Tresu_1739</name>
</gene>
<accession>F2NT39</accession>
<protein>
    <submittedName>
        <fullName evidence="2">Uncharacterized protein</fullName>
    </submittedName>
</protein>
<dbReference type="RefSeq" id="WP_013701911.1">
    <property type="nucleotide sequence ID" value="NC_015385.1"/>
</dbReference>
<name>F2NT39_TRES6</name>
<evidence type="ECO:0000256" key="1">
    <source>
        <dbReference type="SAM" id="MobiDB-lite"/>
    </source>
</evidence>
<reference evidence="3" key="2">
    <citation type="submission" date="2011-04" db="EMBL/GenBank/DDBJ databases">
        <title>The complete genome of chromosome of Treponema succinifaciens DSM 2489.</title>
        <authorList>
            <person name="Lucas S."/>
            <person name="Copeland A."/>
            <person name="Lapidus A."/>
            <person name="Bruce D."/>
            <person name="Goodwin L."/>
            <person name="Pitluck S."/>
            <person name="Peters L."/>
            <person name="Kyrpides N."/>
            <person name="Mavromatis K."/>
            <person name="Ivanova N."/>
            <person name="Ovchinnikova G."/>
            <person name="Teshima H."/>
            <person name="Detter J.C."/>
            <person name="Tapia R."/>
            <person name="Han C."/>
            <person name="Land M."/>
            <person name="Hauser L."/>
            <person name="Markowitz V."/>
            <person name="Cheng J.-F."/>
            <person name="Hugenholtz P."/>
            <person name="Woyke T."/>
            <person name="Wu D."/>
            <person name="Gronow S."/>
            <person name="Wellnitz S."/>
            <person name="Brambilla E."/>
            <person name="Klenk H.-P."/>
            <person name="Eisen J.A."/>
        </authorList>
    </citation>
    <scope>NUCLEOTIDE SEQUENCE [LARGE SCALE GENOMIC DNA]</scope>
    <source>
        <strain evidence="3">ATCC 33096 / DSM 2489 / 6091</strain>
    </source>
</reference>
<proteinExistence type="predicted"/>
<keyword evidence="3" id="KW-1185">Reference proteome</keyword>
<evidence type="ECO:0000313" key="2">
    <source>
        <dbReference type="EMBL" id="AEB14630.1"/>
    </source>
</evidence>
<evidence type="ECO:0000313" key="3">
    <source>
        <dbReference type="Proteomes" id="UP000006852"/>
    </source>
</evidence>
<dbReference type="Proteomes" id="UP000006852">
    <property type="component" value="Chromosome"/>
</dbReference>
<dbReference type="STRING" id="869209.Tresu_1739"/>